<keyword evidence="2" id="KW-1185">Reference proteome</keyword>
<evidence type="ECO:0000313" key="2">
    <source>
        <dbReference type="Proteomes" id="UP001306508"/>
    </source>
</evidence>
<organism evidence="1 2">
    <name type="scientific">Arxiozyma heterogenica</name>
    <dbReference type="NCBI Taxonomy" id="278026"/>
    <lineage>
        <taxon>Eukaryota</taxon>
        <taxon>Fungi</taxon>
        <taxon>Dikarya</taxon>
        <taxon>Ascomycota</taxon>
        <taxon>Saccharomycotina</taxon>
        <taxon>Saccharomycetes</taxon>
        <taxon>Saccharomycetales</taxon>
        <taxon>Saccharomycetaceae</taxon>
        <taxon>Arxiozyma</taxon>
    </lineage>
</organism>
<reference evidence="2" key="1">
    <citation type="submission" date="2023-07" db="EMBL/GenBank/DDBJ databases">
        <title>A draft genome of Kazachstania heterogenica Y-27499.</title>
        <authorList>
            <person name="Donic C."/>
            <person name="Kralova J.S."/>
            <person name="Fidel L."/>
            <person name="Ben-Dor S."/>
            <person name="Jung S."/>
        </authorList>
    </citation>
    <scope>NUCLEOTIDE SEQUENCE [LARGE SCALE GENOMIC DNA]</scope>
    <source>
        <strain evidence="2">Y27499</strain>
    </source>
</reference>
<comment type="caution">
    <text evidence="1">The sequence shown here is derived from an EMBL/GenBank/DDBJ whole genome shotgun (WGS) entry which is preliminary data.</text>
</comment>
<dbReference type="Proteomes" id="UP001306508">
    <property type="component" value="Unassembled WGS sequence"/>
</dbReference>
<dbReference type="AlphaFoldDB" id="A0AAN7WP39"/>
<name>A0AAN7WP39_9SACH</name>
<protein>
    <submittedName>
        <fullName evidence="1">Uncharacterized protein</fullName>
    </submittedName>
</protein>
<proteinExistence type="predicted"/>
<accession>A0AAN7WP39</accession>
<dbReference type="EMBL" id="JAWIZZ010000038">
    <property type="protein sequence ID" value="KAK5781113.1"/>
    <property type="molecule type" value="Genomic_DNA"/>
</dbReference>
<gene>
    <name evidence="1" type="ORF">RI543_001504</name>
</gene>
<evidence type="ECO:0000313" key="1">
    <source>
        <dbReference type="EMBL" id="KAK5781113.1"/>
    </source>
</evidence>
<sequence>MLKSYHIIYADVYSKKLLANEHLNALDNSQLSTTSRFSSINGLKWLSTKSHGGGSPNGSYEVNEWNYDPIINNPCIFNSQ</sequence>